<dbReference type="SUPFAM" id="SSF48208">
    <property type="entry name" value="Six-hairpin glycosidases"/>
    <property type="match status" value="1"/>
</dbReference>
<evidence type="ECO:0000313" key="5">
    <source>
        <dbReference type="EMBL" id="EQD55297.1"/>
    </source>
</evidence>
<dbReference type="Gene3D" id="1.50.10.10">
    <property type="match status" value="1"/>
</dbReference>
<dbReference type="Pfam" id="PF17167">
    <property type="entry name" value="Glyco_hydro_94"/>
    <property type="match status" value="1"/>
</dbReference>
<reference evidence="5" key="2">
    <citation type="journal article" date="2014" name="ISME J.">
        <title>Microbial stratification in low pH oxic and suboxic macroscopic growths along an acid mine drainage.</title>
        <authorList>
            <person name="Mendez-Garcia C."/>
            <person name="Mesa V."/>
            <person name="Sprenger R.R."/>
            <person name="Richter M."/>
            <person name="Diez M.S."/>
            <person name="Solano J."/>
            <person name="Bargiela R."/>
            <person name="Golyshina O.V."/>
            <person name="Manteca A."/>
            <person name="Ramos J.L."/>
            <person name="Gallego J.R."/>
            <person name="Llorente I."/>
            <person name="Martins Dos Santos V.A."/>
            <person name="Jensen O.N."/>
            <person name="Pelaez A.I."/>
            <person name="Sanchez J."/>
            <person name="Ferrer M."/>
        </authorList>
    </citation>
    <scope>NUCLEOTIDE SEQUENCE</scope>
</reference>
<evidence type="ECO:0000259" key="3">
    <source>
        <dbReference type="Pfam" id="PF06165"/>
    </source>
</evidence>
<dbReference type="Gene3D" id="2.70.98.40">
    <property type="entry name" value="Glycoside hydrolase, family 65, N-terminal domain"/>
    <property type="match status" value="1"/>
</dbReference>
<protein>
    <submittedName>
        <fullName evidence="5">Glycosyltransferase 36</fullName>
    </submittedName>
</protein>
<proteinExistence type="predicted"/>
<name>T1ADU6_9ZZZZ</name>
<feature type="non-terminal residue" evidence="5">
    <location>
        <position position="124"/>
    </location>
</feature>
<dbReference type="EMBL" id="AUZY01006132">
    <property type="protein sequence ID" value="EQD55297.1"/>
    <property type="molecule type" value="Genomic_DNA"/>
</dbReference>
<dbReference type="Pfam" id="PF06165">
    <property type="entry name" value="GH94_b-supersand"/>
    <property type="match status" value="1"/>
</dbReference>
<dbReference type="InterPro" id="IPR010383">
    <property type="entry name" value="Glyco_hydrolase_94_b-supersand"/>
</dbReference>
<dbReference type="GO" id="GO:0016757">
    <property type="term" value="F:glycosyltransferase activity"/>
    <property type="evidence" value="ECO:0007669"/>
    <property type="project" value="UniProtKB-KW"/>
</dbReference>
<dbReference type="AlphaFoldDB" id="T1ADU6"/>
<dbReference type="InterPro" id="IPR033432">
    <property type="entry name" value="GH94_catalytic"/>
</dbReference>
<dbReference type="InterPro" id="IPR037018">
    <property type="entry name" value="GH65_N"/>
</dbReference>
<evidence type="ECO:0000259" key="4">
    <source>
        <dbReference type="Pfam" id="PF17167"/>
    </source>
</evidence>
<reference evidence="5" key="1">
    <citation type="submission" date="2013-08" db="EMBL/GenBank/DDBJ databases">
        <authorList>
            <person name="Mendez C."/>
            <person name="Richter M."/>
            <person name="Ferrer M."/>
            <person name="Sanchez J."/>
        </authorList>
    </citation>
    <scope>NUCLEOTIDE SEQUENCE</scope>
</reference>
<evidence type="ECO:0000256" key="2">
    <source>
        <dbReference type="ARBA" id="ARBA00022679"/>
    </source>
</evidence>
<comment type="caution">
    <text evidence="5">The sequence shown here is derived from an EMBL/GenBank/DDBJ whole genome shotgun (WGS) entry which is preliminary data.</text>
</comment>
<dbReference type="PANTHER" id="PTHR37469:SF2">
    <property type="entry name" value="CELLOBIONIC ACID PHOSPHORYLASE"/>
    <property type="match status" value="1"/>
</dbReference>
<sequence length="124" mass="13906">MQTAVELAPGEQIEIVFMLGDAASSGQAQALIGKYRTADLDAVLHEVRAQWDKVLDTVQVRTPDRALDILLNDWLPYQTLGCRLWARTAYYQASGAYGFRDQLQDVMALCVTRPDVAREHLLRA</sequence>
<evidence type="ECO:0000256" key="1">
    <source>
        <dbReference type="ARBA" id="ARBA00022676"/>
    </source>
</evidence>
<feature type="domain" description="Glycosyl hydrolase 94 catalytic" evidence="4">
    <location>
        <begin position="51"/>
        <end position="122"/>
    </location>
</feature>
<dbReference type="InterPro" id="IPR052047">
    <property type="entry name" value="GH94_Enzymes"/>
</dbReference>
<keyword evidence="1" id="KW-0328">Glycosyltransferase</keyword>
<dbReference type="InterPro" id="IPR012341">
    <property type="entry name" value="6hp_glycosidase-like_sf"/>
</dbReference>
<dbReference type="InterPro" id="IPR008928">
    <property type="entry name" value="6-hairpin_glycosidase_sf"/>
</dbReference>
<organism evidence="5">
    <name type="scientific">mine drainage metagenome</name>
    <dbReference type="NCBI Taxonomy" id="410659"/>
    <lineage>
        <taxon>unclassified sequences</taxon>
        <taxon>metagenomes</taxon>
        <taxon>ecological metagenomes</taxon>
    </lineage>
</organism>
<accession>T1ADU6</accession>
<dbReference type="PANTHER" id="PTHR37469">
    <property type="entry name" value="CELLOBIONIC ACID PHOSPHORYLASE-RELATED"/>
    <property type="match status" value="1"/>
</dbReference>
<dbReference type="GO" id="GO:0005975">
    <property type="term" value="P:carbohydrate metabolic process"/>
    <property type="evidence" value="ECO:0007669"/>
    <property type="project" value="InterPro"/>
</dbReference>
<feature type="domain" description="Glycosyl hydrolase 94 supersandwich" evidence="3">
    <location>
        <begin position="1"/>
        <end position="37"/>
    </location>
</feature>
<keyword evidence="2 5" id="KW-0808">Transferase</keyword>
<gene>
    <name evidence="5" type="ORF">B1B_09297</name>
</gene>